<comment type="caution">
    <text evidence="8">The sequence shown here is derived from an EMBL/GenBank/DDBJ whole genome shotgun (WGS) entry which is preliminary data.</text>
</comment>
<dbReference type="Gene3D" id="3.40.30.10">
    <property type="entry name" value="Glutaredoxin"/>
    <property type="match status" value="1"/>
</dbReference>
<dbReference type="EMBL" id="QRDP01000004">
    <property type="protein sequence ID" value="RED15687.1"/>
    <property type="molecule type" value="Genomic_DNA"/>
</dbReference>
<evidence type="ECO:0000256" key="1">
    <source>
        <dbReference type="ARBA" id="ARBA00004196"/>
    </source>
</evidence>
<dbReference type="PROSITE" id="PS51352">
    <property type="entry name" value="THIOREDOXIN_2"/>
    <property type="match status" value="1"/>
</dbReference>
<comment type="similarity">
    <text evidence="2">Belongs to the thioredoxin family. DsbE subfamily.</text>
</comment>
<evidence type="ECO:0000256" key="4">
    <source>
        <dbReference type="ARBA" id="ARBA00023157"/>
    </source>
</evidence>
<keyword evidence="6" id="KW-0812">Transmembrane</keyword>
<comment type="subcellular location">
    <subcellularLocation>
        <location evidence="1">Cell envelope</location>
    </subcellularLocation>
</comment>
<dbReference type="PANTHER" id="PTHR42852">
    <property type="entry name" value="THIOL:DISULFIDE INTERCHANGE PROTEIN DSBE"/>
    <property type="match status" value="1"/>
</dbReference>
<evidence type="ECO:0000313" key="9">
    <source>
        <dbReference type="Proteomes" id="UP000256310"/>
    </source>
</evidence>
<dbReference type="InterPro" id="IPR036249">
    <property type="entry name" value="Thioredoxin-like_sf"/>
</dbReference>
<reference evidence="8 9" key="1">
    <citation type="submission" date="2018-07" db="EMBL/GenBank/DDBJ databases">
        <title>Genomic Encyclopedia of Type Strains, Phase IV (KMG-IV): sequencing the most valuable type-strain genomes for metagenomic binning, comparative biology and taxonomic classification.</title>
        <authorList>
            <person name="Goeker M."/>
        </authorList>
    </citation>
    <scope>NUCLEOTIDE SEQUENCE [LARGE SCALE GENOMIC DNA]</scope>
    <source>
        <strain evidence="8 9">DSM 26725</strain>
    </source>
</reference>
<dbReference type="InterPro" id="IPR050553">
    <property type="entry name" value="Thioredoxin_ResA/DsbE_sf"/>
</dbReference>
<evidence type="ECO:0000256" key="6">
    <source>
        <dbReference type="SAM" id="Phobius"/>
    </source>
</evidence>
<name>A0A3D9FDN9_9SPHN</name>
<dbReference type="InterPro" id="IPR013740">
    <property type="entry name" value="Redoxin"/>
</dbReference>
<sequence>MSDKPDMDAQTLAMKRFVLWVPLVIAAVFFGFFSYALFFGNTSPQQRAIESQLVGQPMPEFSLQPSLPGRPGLSSADLATGEPRLVNFFASWCVPCIAEAPQLMQLREAGVAIDAIAVRDRPEDVFAFLQRWGDPYERIGADTQSEAQLALGSSGVPETFVVDGDGVIVRQHIGDIRPEHVPELLAALEGAR</sequence>
<keyword evidence="6" id="KW-0472">Membrane</keyword>
<dbReference type="PANTHER" id="PTHR42852:SF6">
    <property type="entry name" value="THIOL:DISULFIDE INTERCHANGE PROTEIN DSBE"/>
    <property type="match status" value="1"/>
</dbReference>
<dbReference type="Proteomes" id="UP000256310">
    <property type="component" value="Unassembled WGS sequence"/>
</dbReference>
<dbReference type="GO" id="GO:0015036">
    <property type="term" value="F:disulfide oxidoreductase activity"/>
    <property type="evidence" value="ECO:0007669"/>
    <property type="project" value="InterPro"/>
</dbReference>
<keyword evidence="5" id="KW-0676">Redox-active center</keyword>
<dbReference type="InterPro" id="IPR004799">
    <property type="entry name" value="Periplasmic_diS_OxRdtase_DsbE"/>
</dbReference>
<gene>
    <name evidence="8" type="ORF">DFR46_0687</name>
</gene>
<keyword evidence="6" id="KW-1133">Transmembrane helix</keyword>
<keyword evidence="3" id="KW-0201">Cytochrome c-type biogenesis</keyword>
<feature type="transmembrane region" description="Helical" evidence="6">
    <location>
        <begin position="17"/>
        <end position="38"/>
    </location>
</feature>
<proteinExistence type="inferred from homology"/>
<dbReference type="AlphaFoldDB" id="A0A3D9FDN9"/>
<dbReference type="Pfam" id="PF08534">
    <property type="entry name" value="Redoxin"/>
    <property type="match status" value="1"/>
</dbReference>
<dbReference type="InterPro" id="IPR013766">
    <property type="entry name" value="Thioredoxin_domain"/>
</dbReference>
<dbReference type="CDD" id="cd03010">
    <property type="entry name" value="TlpA_like_DsbE"/>
    <property type="match status" value="1"/>
</dbReference>
<feature type="domain" description="Thioredoxin" evidence="7">
    <location>
        <begin position="52"/>
        <end position="192"/>
    </location>
</feature>
<evidence type="ECO:0000256" key="3">
    <source>
        <dbReference type="ARBA" id="ARBA00022748"/>
    </source>
</evidence>
<keyword evidence="4" id="KW-1015">Disulfide bond</keyword>
<dbReference type="GO" id="GO:0017004">
    <property type="term" value="P:cytochrome complex assembly"/>
    <property type="evidence" value="ECO:0007669"/>
    <property type="project" value="UniProtKB-KW"/>
</dbReference>
<organism evidence="8 9">
    <name type="scientific">Parasphingopyxis lamellibrachiae</name>
    <dbReference type="NCBI Taxonomy" id="680125"/>
    <lineage>
        <taxon>Bacteria</taxon>
        <taxon>Pseudomonadati</taxon>
        <taxon>Pseudomonadota</taxon>
        <taxon>Alphaproteobacteria</taxon>
        <taxon>Sphingomonadales</taxon>
        <taxon>Sphingomonadaceae</taxon>
        <taxon>Parasphingopyxis</taxon>
    </lineage>
</organism>
<dbReference type="GO" id="GO:0030288">
    <property type="term" value="C:outer membrane-bounded periplasmic space"/>
    <property type="evidence" value="ECO:0007669"/>
    <property type="project" value="InterPro"/>
</dbReference>
<evidence type="ECO:0000256" key="5">
    <source>
        <dbReference type="ARBA" id="ARBA00023284"/>
    </source>
</evidence>
<dbReference type="SUPFAM" id="SSF52833">
    <property type="entry name" value="Thioredoxin-like"/>
    <property type="match status" value="1"/>
</dbReference>
<evidence type="ECO:0000256" key="2">
    <source>
        <dbReference type="ARBA" id="ARBA00007758"/>
    </source>
</evidence>
<accession>A0A3D9FDN9</accession>
<evidence type="ECO:0000313" key="8">
    <source>
        <dbReference type="EMBL" id="RED15687.1"/>
    </source>
</evidence>
<evidence type="ECO:0000259" key="7">
    <source>
        <dbReference type="PROSITE" id="PS51352"/>
    </source>
</evidence>
<keyword evidence="9" id="KW-1185">Reference proteome</keyword>
<protein>
    <submittedName>
        <fullName evidence="8">Cytochrome c biogenesis protein CcmG/thiol:disulfide interchange protein DsbE</fullName>
    </submittedName>
</protein>